<evidence type="ECO:0000313" key="2">
    <source>
        <dbReference type="Proteomes" id="UP000078576"/>
    </source>
</evidence>
<name>A0A194UX12_CYTMA</name>
<dbReference type="SUPFAM" id="SSF56973">
    <property type="entry name" value="Aerolisin/ETX pore-forming domain"/>
    <property type="match status" value="1"/>
</dbReference>
<dbReference type="CDD" id="cd20241">
    <property type="entry name" value="PFM_aerolysin-like"/>
    <property type="match status" value="1"/>
</dbReference>
<organism evidence="1 2">
    <name type="scientific">Cytospora mali</name>
    <name type="common">Apple Valsa canker fungus</name>
    <name type="synonym">Valsa mali</name>
    <dbReference type="NCBI Taxonomy" id="578113"/>
    <lineage>
        <taxon>Eukaryota</taxon>
        <taxon>Fungi</taxon>
        <taxon>Dikarya</taxon>
        <taxon>Ascomycota</taxon>
        <taxon>Pezizomycotina</taxon>
        <taxon>Sordariomycetes</taxon>
        <taxon>Sordariomycetidae</taxon>
        <taxon>Diaporthales</taxon>
        <taxon>Cytosporaceae</taxon>
        <taxon>Cytospora</taxon>
    </lineage>
</organism>
<reference evidence="2" key="1">
    <citation type="submission" date="2014-12" db="EMBL/GenBank/DDBJ databases">
        <title>Genome Sequence of Valsa Canker Pathogens Uncovers a Specific Adaption of Colonization on Woody Bark.</title>
        <authorList>
            <person name="Yin Z."/>
            <person name="Liu H."/>
            <person name="Gao X."/>
            <person name="Li Z."/>
            <person name="Song N."/>
            <person name="Ke X."/>
            <person name="Dai Q."/>
            <person name="Wu Y."/>
            <person name="Sun Y."/>
            <person name="Xu J.-R."/>
            <person name="Kang Z.K."/>
            <person name="Wang L."/>
            <person name="Huang L."/>
        </authorList>
    </citation>
    <scope>NUCLEOTIDE SEQUENCE [LARGE SCALE GENOMIC DNA]</scope>
    <source>
        <strain evidence="2">SXYL134</strain>
    </source>
</reference>
<dbReference type="AlphaFoldDB" id="A0A194UX12"/>
<dbReference type="OrthoDB" id="4423284at2759"/>
<sequence>MSTSEQFWIPPPGHRFRLIAYHSNKAIFSKNGVYHIRSEYKYNDEKCITTATGEDLELQQLNDTNEGLAEEYFSFAFEDTEVYKTEFNLENATTLGSSKTHAFEQKVVNGGSTDATMKLDLRRSQAVTGTFSRSHGFSISFGSKLKVKSIPWIGPEGEFELNADTSHQWTMGENTTWTTTIGFEVTTVVPPQKIGVGKGVFKESEMSVPVKIYSRSKSTGLDAITEAVYTGMAVWCFTYTIDHLPIGSRNG</sequence>
<dbReference type="Proteomes" id="UP000078576">
    <property type="component" value="Unassembled WGS sequence"/>
</dbReference>
<gene>
    <name evidence="1" type="ORF">VP1G_03657</name>
</gene>
<accession>A0A194UX12</accession>
<dbReference type="EMBL" id="KN714687">
    <property type="protein sequence ID" value="KUI56235.1"/>
    <property type="molecule type" value="Genomic_DNA"/>
</dbReference>
<dbReference type="InterPro" id="IPR053237">
    <property type="entry name" value="Natterin_C"/>
</dbReference>
<evidence type="ECO:0000313" key="1">
    <source>
        <dbReference type="EMBL" id="KUI56235.1"/>
    </source>
</evidence>
<dbReference type="PANTHER" id="PTHR39244:SF5">
    <property type="entry name" value="NATTERIN-3-LIKE"/>
    <property type="match status" value="1"/>
</dbReference>
<dbReference type="Gene3D" id="2.170.15.10">
    <property type="entry name" value="Proaerolysin, chain A, domain 3"/>
    <property type="match status" value="1"/>
</dbReference>
<protein>
    <submittedName>
        <fullName evidence="1">Uncharacterized protein</fullName>
    </submittedName>
</protein>
<keyword evidence="2" id="KW-1185">Reference proteome</keyword>
<proteinExistence type="predicted"/>
<dbReference type="PANTHER" id="PTHR39244">
    <property type="entry name" value="NATTERIN-4"/>
    <property type="match status" value="1"/>
</dbReference>